<organism evidence="2 3">
    <name type="scientific">Emiliania huxleyi (strain CCMP1516)</name>
    <dbReference type="NCBI Taxonomy" id="280463"/>
    <lineage>
        <taxon>Eukaryota</taxon>
        <taxon>Haptista</taxon>
        <taxon>Haptophyta</taxon>
        <taxon>Prymnesiophyceae</taxon>
        <taxon>Isochrysidales</taxon>
        <taxon>Noelaerhabdaceae</taxon>
        <taxon>Emiliania</taxon>
    </lineage>
</organism>
<feature type="compositionally biased region" description="Low complexity" evidence="1">
    <location>
        <begin position="246"/>
        <end position="261"/>
    </location>
</feature>
<keyword evidence="3" id="KW-1185">Reference proteome</keyword>
<feature type="compositionally biased region" description="Basic residues" evidence="1">
    <location>
        <begin position="201"/>
        <end position="234"/>
    </location>
</feature>
<name>A0A0D3I402_EMIH1</name>
<accession>A0A0D3I402</accession>
<protein>
    <submittedName>
        <fullName evidence="2">Uncharacterized protein</fullName>
    </submittedName>
</protein>
<reference evidence="2" key="2">
    <citation type="submission" date="2024-10" db="UniProtKB">
        <authorList>
            <consortium name="EnsemblProtists"/>
        </authorList>
    </citation>
    <scope>IDENTIFICATION</scope>
</reference>
<feature type="region of interest" description="Disordered" evidence="1">
    <location>
        <begin position="34"/>
        <end position="261"/>
    </location>
</feature>
<feature type="compositionally biased region" description="Low complexity" evidence="1">
    <location>
        <begin position="101"/>
        <end position="117"/>
    </location>
</feature>
<dbReference type="OMA" id="ACATFPP"/>
<feature type="compositionally biased region" description="Basic residues" evidence="1">
    <location>
        <begin position="35"/>
        <end position="45"/>
    </location>
</feature>
<sequence>SGSGAADGRTASPRPRHRLACAVGHLRARLLVGARRAHAPRRGRPPRAAGRAARRRARRELEAGASAADRLRRRDAARRSAGCARQARCVPRHRRRIRSVGRPPGGAAHAGRAGAPARDARQLEGGQARPRPPLLPPALQGGEVVREAPHRRARERVQGGGCKGSPSPPAALGRAPAGHDRRVPLRPRPPSPASPSADQHRARRGRGLRRQGPRRRGPRPRQGGRRRGGRRRGRGGPPATGGADGARGARASTRTRGPCGG</sequence>
<proteinExistence type="predicted"/>
<dbReference type="AlphaFoldDB" id="A0A0D3I402"/>
<dbReference type="PaxDb" id="2903-EOD05987"/>
<dbReference type="GeneID" id="17252063"/>
<feature type="compositionally biased region" description="Basic residues" evidence="1">
    <location>
        <begin position="90"/>
        <end position="99"/>
    </location>
</feature>
<dbReference type="KEGG" id="ehx:EMIHUDRAFT_453589"/>
<feature type="compositionally biased region" description="Basic and acidic residues" evidence="1">
    <location>
        <begin position="69"/>
        <end position="78"/>
    </location>
</feature>
<reference evidence="3" key="1">
    <citation type="journal article" date="2013" name="Nature">
        <title>Pan genome of the phytoplankton Emiliania underpins its global distribution.</title>
        <authorList>
            <person name="Read B.A."/>
            <person name="Kegel J."/>
            <person name="Klute M.J."/>
            <person name="Kuo A."/>
            <person name="Lefebvre S.C."/>
            <person name="Maumus F."/>
            <person name="Mayer C."/>
            <person name="Miller J."/>
            <person name="Monier A."/>
            <person name="Salamov A."/>
            <person name="Young J."/>
            <person name="Aguilar M."/>
            <person name="Claverie J.M."/>
            <person name="Frickenhaus S."/>
            <person name="Gonzalez K."/>
            <person name="Herman E.K."/>
            <person name="Lin Y.C."/>
            <person name="Napier J."/>
            <person name="Ogata H."/>
            <person name="Sarno A.F."/>
            <person name="Shmutz J."/>
            <person name="Schroeder D."/>
            <person name="de Vargas C."/>
            <person name="Verret F."/>
            <person name="von Dassow P."/>
            <person name="Valentin K."/>
            <person name="Van de Peer Y."/>
            <person name="Wheeler G."/>
            <person name="Dacks J.B."/>
            <person name="Delwiche C.F."/>
            <person name="Dyhrman S.T."/>
            <person name="Glockner G."/>
            <person name="John U."/>
            <person name="Richards T."/>
            <person name="Worden A.Z."/>
            <person name="Zhang X."/>
            <person name="Grigoriev I.V."/>
            <person name="Allen A.E."/>
            <person name="Bidle K."/>
            <person name="Borodovsky M."/>
            <person name="Bowler C."/>
            <person name="Brownlee C."/>
            <person name="Cock J.M."/>
            <person name="Elias M."/>
            <person name="Gladyshev V.N."/>
            <person name="Groth M."/>
            <person name="Guda C."/>
            <person name="Hadaegh A."/>
            <person name="Iglesias-Rodriguez M.D."/>
            <person name="Jenkins J."/>
            <person name="Jones B.M."/>
            <person name="Lawson T."/>
            <person name="Leese F."/>
            <person name="Lindquist E."/>
            <person name="Lobanov A."/>
            <person name="Lomsadze A."/>
            <person name="Malik S.B."/>
            <person name="Marsh M.E."/>
            <person name="Mackinder L."/>
            <person name="Mock T."/>
            <person name="Mueller-Roeber B."/>
            <person name="Pagarete A."/>
            <person name="Parker M."/>
            <person name="Probert I."/>
            <person name="Quesneville H."/>
            <person name="Raines C."/>
            <person name="Rensing S.A."/>
            <person name="Riano-Pachon D.M."/>
            <person name="Richier S."/>
            <person name="Rokitta S."/>
            <person name="Shiraiwa Y."/>
            <person name="Soanes D.M."/>
            <person name="van der Giezen M."/>
            <person name="Wahlund T.M."/>
            <person name="Williams B."/>
            <person name="Wilson W."/>
            <person name="Wolfe G."/>
            <person name="Wurch L.L."/>
        </authorList>
    </citation>
    <scope>NUCLEOTIDE SEQUENCE</scope>
</reference>
<feature type="compositionally biased region" description="Gly residues" evidence="1">
    <location>
        <begin position="235"/>
        <end position="245"/>
    </location>
</feature>
<dbReference type="Proteomes" id="UP000013827">
    <property type="component" value="Unassembled WGS sequence"/>
</dbReference>
<dbReference type="RefSeq" id="XP_005758416.1">
    <property type="nucleotide sequence ID" value="XM_005758359.1"/>
</dbReference>
<evidence type="ECO:0000256" key="1">
    <source>
        <dbReference type="SAM" id="MobiDB-lite"/>
    </source>
</evidence>
<evidence type="ECO:0000313" key="3">
    <source>
        <dbReference type="Proteomes" id="UP000013827"/>
    </source>
</evidence>
<evidence type="ECO:0000313" key="2">
    <source>
        <dbReference type="EnsemblProtists" id="EOD05987"/>
    </source>
</evidence>
<dbReference type="HOGENOM" id="CLU_1067916_0_0_1"/>
<dbReference type="EnsemblProtists" id="EOD05987">
    <property type="protein sequence ID" value="EOD05987"/>
    <property type="gene ID" value="EMIHUDRAFT_453589"/>
</dbReference>